<evidence type="ECO:0000256" key="5">
    <source>
        <dbReference type="ARBA" id="ARBA00023034"/>
    </source>
</evidence>
<comment type="subunit">
    <text evidence="7">Part of the multisubunit transport protein particle (TRAPP) complex.</text>
</comment>
<organism evidence="8 9">
    <name type="scientific">Filobasidium floriforme</name>
    <dbReference type="NCBI Taxonomy" id="5210"/>
    <lineage>
        <taxon>Eukaryota</taxon>
        <taxon>Fungi</taxon>
        <taxon>Dikarya</taxon>
        <taxon>Basidiomycota</taxon>
        <taxon>Agaricomycotina</taxon>
        <taxon>Tremellomycetes</taxon>
        <taxon>Filobasidiales</taxon>
        <taxon>Filobasidiaceae</taxon>
        <taxon>Filobasidium</taxon>
    </lineage>
</organism>
<name>A0A8K0JFK7_9TREE</name>
<dbReference type="Pfam" id="PF04099">
    <property type="entry name" value="Sybindin"/>
    <property type="match status" value="1"/>
</dbReference>
<dbReference type="FunFam" id="3.30.450.70:FF:000007">
    <property type="entry name" value="Putative sybindin-like family protein"/>
    <property type="match status" value="1"/>
</dbReference>
<evidence type="ECO:0000313" key="9">
    <source>
        <dbReference type="Proteomes" id="UP000812966"/>
    </source>
</evidence>
<evidence type="ECO:0000256" key="2">
    <source>
        <dbReference type="ARBA" id="ARBA00022448"/>
    </source>
</evidence>
<comment type="similarity">
    <text evidence="6">Belongs to the TRAPP small subunits family. TRAPPC4 subfamily.</text>
</comment>
<dbReference type="GO" id="GO:0005794">
    <property type="term" value="C:Golgi apparatus"/>
    <property type="evidence" value="ECO:0007669"/>
    <property type="project" value="UniProtKB-SubCell"/>
</dbReference>
<dbReference type="OrthoDB" id="246406at2759"/>
<dbReference type="Gene3D" id="3.30.450.70">
    <property type="match status" value="1"/>
</dbReference>
<evidence type="ECO:0000313" key="8">
    <source>
        <dbReference type="EMBL" id="KAG7527598.1"/>
    </source>
</evidence>
<dbReference type="InterPro" id="IPR011012">
    <property type="entry name" value="Longin-like_dom_sf"/>
</dbReference>
<comment type="caution">
    <text evidence="8">The sequence shown here is derived from an EMBL/GenBank/DDBJ whole genome shotgun (WGS) entry which is preliminary data.</text>
</comment>
<dbReference type="GO" id="GO:0005783">
    <property type="term" value="C:endoplasmic reticulum"/>
    <property type="evidence" value="ECO:0007669"/>
    <property type="project" value="UniProtKB-SubCell"/>
</dbReference>
<sequence length="136" mass="14765">MVVHGLWIINKAGGLVFQRNYAEGLSSLTANEYLVLAGTLHGVHAITSKLSPTGKGSGVQVIEGEDFKLNIMLTLTGTKFVLITSLPHPNPESTLQKVYEAYSDAVMKNPFYTLEMPINVNGFDERIRTIVASTVG</sequence>
<evidence type="ECO:0000256" key="6">
    <source>
        <dbReference type="ARBA" id="ARBA00038179"/>
    </source>
</evidence>
<dbReference type="PANTHER" id="PTHR23249">
    <property type="entry name" value="TRAFFICKING PROTEIN PARTICLE COMPLEX SUBUNIT"/>
    <property type="match status" value="1"/>
</dbReference>
<gene>
    <name evidence="8" type="ORF">FFLO_06777</name>
</gene>
<keyword evidence="9" id="KW-1185">Reference proteome</keyword>
<comment type="subcellular location">
    <subcellularLocation>
        <location evidence="7">Endoplasmic reticulum</location>
    </subcellularLocation>
    <subcellularLocation>
        <location evidence="7">Golgi apparatus</location>
        <location evidence="7">cis-Golgi network</location>
    </subcellularLocation>
    <subcellularLocation>
        <location evidence="1">Golgi apparatus</location>
    </subcellularLocation>
</comment>
<dbReference type="InterPro" id="IPR007233">
    <property type="entry name" value="TRAPPC"/>
</dbReference>
<dbReference type="PANTHER" id="PTHR23249:SF15">
    <property type="entry name" value="TRAFFICKING PROTEIN PARTICLE COMPLEX SUBUNIT 4"/>
    <property type="match status" value="1"/>
</dbReference>
<keyword evidence="5 7" id="KW-0333">Golgi apparatus</keyword>
<evidence type="ECO:0000256" key="1">
    <source>
        <dbReference type="ARBA" id="ARBA00004555"/>
    </source>
</evidence>
<keyword evidence="3 7" id="KW-0256">Endoplasmic reticulum</keyword>
<accession>A0A8K0JFK7</accession>
<dbReference type="GO" id="GO:0030008">
    <property type="term" value="C:TRAPP complex"/>
    <property type="evidence" value="ECO:0007669"/>
    <property type="project" value="UniProtKB-UniRule"/>
</dbReference>
<keyword evidence="4 7" id="KW-0931">ER-Golgi transport</keyword>
<proteinExistence type="inferred from homology"/>
<dbReference type="SMART" id="SM01399">
    <property type="entry name" value="Sybindin"/>
    <property type="match status" value="1"/>
</dbReference>
<evidence type="ECO:0000256" key="4">
    <source>
        <dbReference type="ARBA" id="ARBA00022892"/>
    </source>
</evidence>
<evidence type="ECO:0000256" key="7">
    <source>
        <dbReference type="RuleBase" id="RU366065"/>
    </source>
</evidence>
<dbReference type="Proteomes" id="UP000812966">
    <property type="component" value="Unassembled WGS sequence"/>
</dbReference>
<reference evidence="8" key="1">
    <citation type="submission" date="2020-04" db="EMBL/GenBank/DDBJ databases">
        <title>Analysis of mating type loci in Filobasidium floriforme.</title>
        <authorList>
            <person name="Nowrousian M."/>
        </authorList>
    </citation>
    <scope>NUCLEOTIDE SEQUENCE</scope>
    <source>
        <strain evidence="8">CBS 6242</strain>
    </source>
</reference>
<dbReference type="GO" id="GO:0006888">
    <property type="term" value="P:endoplasmic reticulum to Golgi vesicle-mediated transport"/>
    <property type="evidence" value="ECO:0007669"/>
    <property type="project" value="UniProtKB-UniRule"/>
</dbReference>
<keyword evidence="2 7" id="KW-0813">Transport</keyword>
<dbReference type="AlphaFoldDB" id="A0A8K0JFK7"/>
<protein>
    <recommendedName>
        <fullName evidence="7">Trafficking protein particle complex subunit</fullName>
    </recommendedName>
</protein>
<dbReference type="SUPFAM" id="SSF64356">
    <property type="entry name" value="SNARE-like"/>
    <property type="match status" value="1"/>
</dbReference>
<evidence type="ECO:0000256" key="3">
    <source>
        <dbReference type="ARBA" id="ARBA00022824"/>
    </source>
</evidence>
<dbReference type="EMBL" id="JABELV010000259">
    <property type="protein sequence ID" value="KAG7527598.1"/>
    <property type="molecule type" value="Genomic_DNA"/>
</dbReference>
<dbReference type="CDD" id="cd14856">
    <property type="entry name" value="TRAPPC4_synbindin"/>
    <property type="match status" value="1"/>
</dbReference>